<reference evidence="1 2" key="1">
    <citation type="submission" date="2018-04" db="EMBL/GenBank/DDBJ databases">
        <title>Genomic Encyclopedia of Type Strains, Phase IV (KMG-IV): sequencing the most valuable type-strain genomes for metagenomic binning, comparative biology and taxonomic classification.</title>
        <authorList>
            <person name="Goeker M."/>
        </authorList>
    </citation>
    <scope>NUCLEOTIDE SEQUENCE [LARGE SCALE GENOMIC DNA]</scope>
    <source>
        <strain evidence="1 2">DSM 7138</strain>
    </source>
</reference>
<proteinExistence type="predicted"/>
<accession>A0A2T5BEB1</accession>
<dbReference type="AlphaFoldDB" id="A0A2T5BEB1"/>
<comment type="caution">
    <text evidence="1">The sequence shown here is derived from an EMBL/GenBank/DDBJ whole genome shotgun (WGS) entry which is preliminary data.</text>
</comment>
<keyword evidence="2" id="KW-1185">Reference proteome</keyword>
<dbReference type="OrthoDB" id="8085777at2"/>
<protein>
    <submittedName>
        <fullName evidence="1">Uncharacterized protein</fullName>
    </submittedName>
</protein>
<dbReference type="RefSeq" id="WP_108001635.1">
    <property type="nucleotide sequence ID" value="NZ_JBHEEX010000001.1"/>
</dbReference>
<evidence type="ECO:0000313" key="1">
    <source>
        <dbReference type="EMBL" id="PTM97344.1"/>
    </source>
</evidence>
<organism evidence="1 2">
    <name type="scientific">Mycoplana dimorpha</name>
    <dbReference type="NCBI Taxonomy" id="28320"/>
    <lineage>
        <taxon>Bacteria</taxon>
        <taxon>Pseudomonadati</taxon>
        <taxon>Pseudomonadota</taxon>
        <taxon>Alphaproteobacteria</taxon>
        <taxon>Hyphomicrobiales</taxon>
        <taxon>Rhizobiaceae</taxon>
        <taxon>Mycoplana</taxon>
    </lineage>
</organism>
<evidence type="ECO:0000313" key="2">
    <source>
        <dbReference type="Proteomes" id="UP000241247"/>
    </source>
</evidence>
<dbReference type="Proteomes" id="UP000241247">
    <property type="component" value="Unassembled WGS sequence"/>
</dbReference>
<sequence>MKKSSGFDPGGSAGLASALRRFPTQSAEIQNLIGRNETFRGLCDDLAAAEQALLSVDQLPDAVRESRRIEFENLVDSLAGELEHALSQIKVVSLWRRH</sequence>
<gene>
    <name evidence="1" type="ORF">C7449_102214</name>
</gene>
<dbReference type="EMBL" id="PZZZ01000002">
    <property type="protein sequence ID" value="PTM97344.1"/>
    <property type="molecule type" value="Genomic_DNA"/>
</dbReference>
<name>A0A2T5BEB1_MYCDI</name>